<dbReference type="Gene3D" id="2.80.10.50">
    <property type="match status" value="1"/>
</dbReference>
<dbReference type="Pfam" id="PF00167">
    <property type="entry name" value="FGF"/>
    <property type="match status" value="1"/>
</dbReference>
<feature type="compositionally biased region" description="Low complexity" evidence="2">
    <location>
        <begin position="558"/>
        <end position="580"/>
    </location>
</feature>
<evidence type="ECO:0000313" key="5">
    <source>
        <dbReference type="Proteomes" id="UP000268350"/>
    </source>
</evidence>
<dbReference type="STRING" id="7266.A0A3B0JNQ7"/>
<feature type="compositionally biased region" description="Low complexity" evidence="2">
    <location>
        <begin position="506"/>
        <end position="525"/>
    </location>
</feature>
<comment type="similarity">
    <text evidence="1">Belongs to the heparin-binding growth factors family.</text>
</comment>
<sequence>MFLLCLLLLLLHGVQLGSAAPNPYKDHLRSKFTNISVEYSAEFCSSLRAWLTPQGDLNMDIHLNRTLRQGMRTSMTLLQRVAGVSKSTRYQTLFSYDMDTCRTLKELMQASLMKVWLQNVFKYGNLATRCPIKPGFYDLRNLHMDNHSIPGLPQLTVYAKIIYLLMVVISGALCTVEDYVIMSQCAHNKAIHLAAAGTVSVTDISQIQNITIVGLPDYVNNEFKIALYAKETQRYLCFNDNWRLVGMRELRDTCYFNETIVHGYFVFRSVVDLQRRVGFTHRGKPVGPKKSVNDACYMFNKIDAEQFFHQHTLPKWHEMAASQMIASNGNGNGSGNSRKPLTSPSRSNKNNRHKSNNQNQKLQPQQEHHGHNNNSNIIINNSSNSLSSTNKKQLALNRQKQQKQQQQQQQHQVRHHHNDPSLLARRQQHDKKQKRRRKEQLQQRVTASPTKRMTATATATATAATSTSTTSSTATTKWSTATLSIKRKGRRRKGHKPKAKPVTTATSTSSDDSLYSSSSSSSSSLGYEDAYNVSSSSITTLEPWSTWSTIDSFTPDVASVSSSSTTATSDDSISSSSSSSNYDAWSTFITELESEASAGTTTTEMSGNDTELPLHYEAELVEDAETVSTTDYETKGTSAALAATATAATTTSTAGSQLVIEQTPLQEEMARSSTAAAATTGAATPTAATTLASQTDLAPSTHKLSRHRGSGSGSGSMENSRQWLQEGDNKLHKQLLPLQPPTGSTRVPSATTSRRRPGSSAAATATATATSTVESMATTPQQHGLIDKIFSVYKNIKSNLNNTLTEASPTVDTRSTVTAATTTKKSLRKSTQKLMATPYHQLTYVRNEAGDIDIDNLDNISVYPDLFEGELDVSDSGNGNGSTNSNSRLTFVSGYLATSPTSVLPESIRIAKIKINNERRRLQLHSSQRRFA</sequence>
<evidence type="ECO:0000256" key="2">
    <source>
        <dbReference type="SAM" id="MobiDB-lite"/>
    </source>
</evidence>
<dbReference type="SUPFAM" id="SSF50353">
    <property type="entry name" value="Cytokine"/>
    <property type="match status" value="1"/>
</dbReference>
<dbReference type="InterPro" id="IPR002209">
    <property type="entry name" value="Fibroblast_GF_fam"/>
</dbReference>
<dbReference type="EMBL" id="OUUW01000001">
    <property type="protein sequence ID" value="SPP74966.1"/>
    <property type="molecule type" value="Genomic_DNA"/>
</dbReference>
<dbReference type="PANTHER" id="PTHR20898:SF0">
    <property type="entry name" value="DAEDALUS ON 3-RELATED"/>
    <property type="match status" value="1"/>
</dbReference>
<dbReference type="GO" id="GO:0008083">
    <property type="term" value="F:growth factor activity"/>
    <property type="evidence" value="ECO:0007669"/>
    <property type="project" value="InterPro"/>
</dbReference>
<proteinExistence type="inferred from homology"/>
<feature type="signal peptide" evidence="3">
    <location>
        <begin position="1"/>
        <end position="19"/>
    </location>
</feature>
<dbReference type="PANTHER" id="PTHR20898">
    <property type="entry name" value="DAEDALUS ON 3-RELATED-RELATED"/>
    <property type="match status" value="1"/>
</dbReference>
<keyword evidence="5" id="KW-1185">Reference proteome</keyword>
<dbReference type="Proteomes" id="UP000268350">
    <property type="component" value="Unassembled WGS sequence"/>
</dbReference>
<feature type="compositionally biased region" description="Low complexity" evidence="2">
    <location>
        <begin position="402"/>
        <end position="411"/>
    </location>
</feature>
<evidence type="ECO:0008006" key="6">
    <source>
        <dbReference type="Google" id="ProtNLM"/>
    </source>
</evidence>
<accession>A0A3B0JNQ7</accession>
<feature type="chain" id="PRO_5017232333" description="Serine-rich adhesin for platelets" evidence="3">
    <location>
        <begin position="20"/>
        <end position="932"/>
    </location>
</feature>
<protein>
    <recommendedName>
        <fullName evidence="6">Serine-rich adhesin for platelets</fullName>
    </recommendedName>
</protein>
<dbReference type="OMA" id="SEPWSTW"/>
<evidence type="ECO:0000256" key="1">
    <source>
        <dbReference type="ARBA" id="ARBA00007936"/>
    </source>
</evidence>
<feature type="compositionally biased region" description="Low complexity" evidence="2">
    <location>
        <begin position="671"/>
        <end position="695"/>
    </location>
</feature>
<feature type="compositionally biased region" description="Low complexity" evidence="2">
    <location>
        <begin position="758"/>
        <end position="778"/>
    </location>
</feature>
<feature type="compositionally biased region" description="Low complexity" evidence="2">
    <location>
        <begin position="372"/>
        <end position="390"/>
    </location>
</feature>
<feature type="compositionally biased region" description="Basic residues" evidence="2">
    <location>
        <begin position="426"/>
        <end position="438"/>
    </location>
</feature>
<feature type="region of interest" description="Disordered" evidence="2">
    <location>
        <begin position="734"/>
        <end position="778"/>
    </location>
</feature>
<dbReference type="SMART" id="SM00697">
    <property type="entry name" value="DM8"/>
    <property type="match status" value="1"/>
</dbReference>
<dbReference type="InterPro" id="IPR010512">
    <property type="entry name" value="DUF1091"/>
</dbReference>
<dbReference type="AlphaFoldDB" id="A0A3B0JNQ7"/>
<gene>
    <name evidence="4" type="ORF">DGUA_6G002679</name>
</gene>
<evidence type="ECO:0000313" key="4">
    <source>
        <dbReference type="EMBL" id="SPP74966.1"/>
    </source>
</evidence>
<keyword evidence="3" id="KW-0732">Signal</keyword>
<feature type="region of interest" description="Disordered" evidence="2">
    <location>
        <begin position="325"/>
        <end position="527"/>
    </location>
</feature>
<feature type="compositionally biased region" description="Low complexity" evidence="2">
    <location>
        <begin position="454"/>
        <end position="482"/>
    </location>
</feature>
<feature type="region of interest" description="Disordered" evidence="2">
    <location>
        <begin position="558"/>
        <end position="581"/>
    </location>
</feature>
<organism evidence="4 5">
    <name type="scientific">Drosophila guanche</name>
    <name type="common">Fruit fly</name>
    <dbReference type="NCBI Taxonomy" id="7266"/>
    <lineage>
        <taxon>Eukaryota</taxon>
        <taxon>Metazoa</taxon>
        <taxon>Ecdysozoa</taxon>
        <taxon>Arthropoda</taxon>
        <taxon>Hexapoda</taxon>
        <taxon>Insecta</taxon>
        <taxon>Pterygota</taxon>
        <taxon>Neoptera</taxon>
        <taxon>Endopterygota</taxon>
        <taxon>Diptera</taxon>
        <taxon>Brachycera</taxon>
        <taxon>Muscomorpha</taxon>
        <taxon>Ephydroidea</taxon>
        <taxon>Drosophilidae</taxon>
        <taxon>Drosophila</taxon>
        <taxon>Sophophora</taxon>
    </lineage>
</organism>
<reference evidence="5" key="1">
    <citation type="submission" date="2018-01" db="EMBL/GenBank/DDBJ databases">
        <authorList>
            <person name="Alioto T."/>
            <person name="Alioto T."/>
        </authorList>
    </citation>
    <scope>NUCLEOTIDE SEQUENCE [LARGE SCALE GENOMIC DNA]</scope>
</reference>
<feature type="compositionally biased region" description="Basic residues" evidence="2">
    <location>
        <begin position="485"/>
        <end position="499"/>
    </location>
</feature>
<dbReference type="InterPro" id="IPR008996">
    <property type="entry name" value="IL1/FGF"/>
</dbReference>
<dbReference type="Pfam" id="PF06477">
    <property type="entry name" value="DUF1091"/>
    <property type="match status" value="1"/>
</dbReference>
<feature type="region of interest" description="Disordered" evidence="2">
    <location>
        <begin position="665"/>
        <end position="721"/>
    </location>
</feature>
<name>A0A3B0JNQ7_DROGU</name>
<dbReference type="OrthoDB" id="8059660at2759"/>
<dbReference type="CDD" id="cd23307">
    <property type="entry name" value="beta-trefoil_FGF8-like"/>
    <property type="match status" value="1"/>
</dbReference>
<evidence type="ECO:0000256" key="3">
    <source>
        <dbReference type="SAM" id="SignalP"/>
    </source>
</evidence>